<dbReference type="InterPro" id="IPR044680">
    <property type="entry name" value="EX1/2"/>
</dbReference>
<dbReference type="Proteomes" id="UP000288805">
    <property type="component" value="Unassembled WGS sequence"/>
</dbReference>
<accession>A0A438GND8</accession>
<gene>
    <name evidence="1" type="primary">EX2_3</name>
    <name evidence="1" type="ORF">CK203_054989</name>
</gene>
<proteinExistence type="predicted"/>
<dbReference type="EMBL" id="QGNW01000385">
    <property type="protein sequence ID" value="RVW73719.1"/>
    <property type="molecule type" value="Genomic_DNA"/>
</dbReference>
<comment type="caution">
    <text evidence="1">The sequence shown here is derived from an EMBL/GenBank/DDBJ whole genome shotgun (WGS) entry which is preliminary data.</text>
</comment>
<protein>
    <submittedName>
        <fullName evidence="1">Protein EXECUTER 2, chloroplastic</fullName>
    </submittedName>
</protein>
<organism evidence="1 2">
    <name type="scientific">Vitis vinifera</name>
    <name type="common">Grape</name>
    <dbReference type="NCBI Taxonomy" id="29760"/>
    <lineage>
        <taxon>Eukaryota</taxon>
        <taxon>Viridiplantae</taxon>
        <taxon>Streptophyta</taxon>
        <taxon>Embryophyta</taxon>
        <taxon>Tracheophyta</taxon>
        <taxon>Spermatophyta</taxon>
        <taxon>Magnoliopsida</taxon>
        <taxon>eudicotyledons</taxon>
        <taxon>Gunneridae</taxon>
        <taxon>Pentapetalae</taxon>
        <taxon>rosids</taxon>
        <taxon>Vitales</taxon>
        <taxon>Vitaceae</taxon>
        <taxon>Viteae</taxon>
        <taxon>Vitis</taxon>
    </lineage>
</organism>
<sequence>MQLRKNQTLERFHEFLKQENEIGNKIGQEAVSMVPSLFLNNFCKGLRGVSAVLMSKKRHNEALHQVSCCENQQPGFLQSRSSARSNNPTIVNNGNNNSSSGWDWNQWSRHFSEIEQVESFASVLKFQLKGAIEREDFEDAAKLKMVIAETMSMDNIAEIMSRLKNAIDEEHYHDASKLCRHTRSGLVGWWVGCFADSDDPFDKLVHITPCMGRFVGRSYSPRQLVTAPVGTPLFEIFVVKDSDEKYIMQARMVILSSSSCKKMMTRHNLDEDSKDGADDLDKIQLDEVALGGGSNTAEDDRNLDMKLYWWGFA</sequence>
<evidence type="ECO:0000313" key="1">
    <source>
        <dbReference type="EMBL" id="RVW73719.1"/>
    </source>
</evidence>
<dbReference type="GO" id="GO:0010343">
    <property type="term" value="P:singlet oxygen-mediated programmed cell death"/>
    <property type="evidence" value="ECO:0007669"/>
    <property type="project" value="InterPro"/>
</dbReference>
<dbReference type="AlphaFoldDB" id="A0A438GND8"/>
<evidence type="ECO:0000313" key="2">
    <source>
        <dbReference type="Proteomes" id="UP000288805"/>
    </source>
</evidence>
<dbReference type="PANTHER" id="PTHR33917:SF2">
    <property type="entry name" value="PROTEIN EXECUTER 2, CHLOROPLASTIC"/>
    <property type="match status" value="1"/>
</dbReference>
<name>A0A438GND8_VITVI</name>
<dbReference type="PANTHER" id="PTHR33917">
    <property type="entry name" value="PROTEIN EXECUTER 1, CHLOROPLASTIC"/>
    <property type="match status" value="1"/>
</dbReference>
<reference evidence="1 2" key="1">
    <citation type="journal article" date="2018" name="PLoS Genet.">
        <title>Population sequencing reveals clonal diversity and ancestral inbreeding in the grapevine cultivar Chardonnay.</title>
        <authorList>
            <person name="Roach M.J."/>
            <person name="Johnson D.L."/>
            <person name="Bohlmann J."/>
            <person name="van Vuuren H.J."/>
            <person name="Jones S.J."/>
            <person name="Pretorius I.S."/>
            <person name="Schmidt S.A."/>
            <person name="Borneman A.R."/>
        </authorList>
    </citation>
    <scope>NUCLEOTIDE SEQUENCE [LARGE SCALE GENOMIC DNA]</scope>
    <source>
        <strain evidence="2">cv. Chardonnay</strain>
        <tissue evidence="1">Leaf</tissue>
    </source>
</reference>